<feature type="signal peptide" evidence="4">
    <location>
        <begin position="1"/>
        <end position="24"/>
    </location>
</feature>
<evidence type="ECO:0000313" key="6">
    <source>
        <dbReference type="EMBL" id="PZN83439.1"/>
    </source>
</evidence>
<dbReference type="CDD" id="cd02696">
    <property type="entry name" value="MurNAc-LAA"/>
    <property type="match status" value="1"/>
</dbReference>
<dbReference type="EMBL" id="QJPH01000187">
    <property type="protein sequence ID" value="PZN83439.1"/>
    <property type="molecule type" value="Genomic_DNA"/>
</dbReference>
<feature type="domain" description="MurNAc-LAA" evidence="5">
    <location>
        <begin position="85"/>
        <end position="233"/>
    </location>
</feature>
<name>A0A2W4RPQ2_9GAMM</name>
<evidence type="ECO:0000256" key="1">
    <source>
        <dbReference type="ARBA" id="ARBA00001561"/>
    </source>
</evidence>
<evidence type="ECO:0000256" key="2">
    <source>
        <dbReference type="ARBA" id="ARBA00011901"/>
    </source>
</evidence>
<dbReference type="PANTHER" id="PTHR30404:SF0">
    <property type="entry name" value="N-ACETYLMURAMOYL-L-ALANINE AMIDASE AMIC"/>
    <property type="match status" value="1"/>
</dbReference>
<keyword evidence="4" id="KW-0732">Signal</keyword>
<feature type="chain" id="PRO_5016077566" description="N-acetylmuramoyl-L-alanine amidase" evidence="4">
    <location>
        <begin position="25"/>
        <end position="241"/>
    </location>
</feature>
<reference evidence="6 7" key="1">
    <citation type="journal article" date="2018" name="Aquat. Microb. Ecol.">
        <title>Gammaproteobacterial methanotrophs dominate.</title>
        <authorList>
            <person name="Rissanen A.J."/>
            <person name="Saarenheimo J."/>
            <person name="Tiirola M."/>
            <person name="Peura S."/>
            <person name="Aalto S.L."/>
            <person name="Karvinen A."/>
            <person name="Nykanen H."/>
        </authorList>
    </citation>
    <scope>NUCLEOTIDE SEQUENCE [LARGE SCALE GENOMIC DNA]</scope>
    <source>
        <strain evidence="6">AMbin10</strain>
    </source>
</reference>
<accession>A0A2W4RPQ2</accession>
<dbReference type="PANTHER" id="PTHR30404">
    <property type="entry name" value="N-ACETYLMURAMOYL-L-ALANINE AMIDASE"/>
    <property type="match status" value="1"/>
</dbReference>
<sequence length="241" mass="25958">MKLSHLAFIATISTAVCLSTISQAVTLVAVDVGHTLEKPGATSARGETEFNFNRAMAEKVGQALLAVGFTAKPVGEDGKMKDLQARTDAVAQADFFLSIHHDSMQPQYLSEWVYNGKTLAYGDRFSGFSLFVSRKNAHLPASLKCASTIGRALIHAGFKPSRHHAEPILGENRPFADKPNGVHYYDDLVVLKTAHQPAVLMETGIIVNRGDELMLRETATREKIAKAVASALAVCLAKPAG</sequence>
<dbReference type="GO" id="GO:0009253">
    <property type="term" value="P:peptidoglycan catabolic process"/>
    <property type="evidence" value="ECO:0007669"/>
    <property type="project" value="InterPro"/>
</dbReference>
<comment type="catalytic activity">
    <reaction evidence="1">
        <text>Hydrolyzes the link between N-acetylmuramoyl residues and L-amino acid residues in certain cell-wall glycopeptides.</text>
        <dbReference type="EC" id="3.5.1.28"/>
    </reaction>
</comment>
<dbReference type="GO" id="GO:0030288">
    <property type="term" value="C:outer membrane-bounded periplasmic space"/>
    <property type="evidence" value="ECO:0007669"/>
    <property type="project" value="TreeGrafter"/>
</dbReference>
<dbReference type="GO" id="GO:0008745">
    <property type="term" value="F:N-acetylmuramoyl-L-alanine amidase activity"/>
    <property type="evidence" value="ECO:0007669"/>
    <property type="project" value="UniProtKB-EC"/>
</dbReference>
<keyword evidence="3" id="KW-0378">Hydrolase</keyword>
<dbReference type="EC" id="3.5.1.28" evidence="2"/>
<organism evidence="6 7">
    <name type="scientific">Candidatus Methylumidiphilus alinenensis</name>
    <dbReference type="NCBI Taxonomy" id="2202197"/>
    <lineage>
        <taxon>Bacteria</taxon>
        <taxon>Pseudomonadati</taxon>
        <taxon>Pseudomonadota</taxon>
        <taxon>Gammaproteobacteria</taxon>
        <taxon>Methylococcales</taxon>
        <taxon>Candidatus Methylumidiphilus</taxon>
    </lineage>
</organism>
<dbReference type="InterPro" id="IPR002508">
    <property type="entry name" value="MurNAc-LAA_cat"/>
</dbReference>
<evidence type="ECO:0000313" key="7">
    <source>
        <dbReference type="Proteomes" id="UP000249396"/>
    </source>
</evidence>
<gene>
    <name evidence="6" type="ORF">DM484_04535</name>
</gene>
<dbReference type="SMART" id="SM00646">
    <property type="entry name" value="Ami_3"/>
    <property type="match status" value="1"/>
</dbReference>
<evidence type="ECO:0000259" key="5">
    <source>
        <dbReference type="SMART" id="SM00646"/>
    </source>
</evidence>
<proteinExistence type="predicted"/>
<evidence type="ECO:0000256" key="3">
    <source>
        <dbReference type="ARBA" id="ARBA00022801"/>
    </source>
</evidence>
<dbReference type="SUPFAM" id="SSF53187">
    <property type="entry name" value="Zn-dependent exopeptidases"/>
    <property type="match status" value="1"/>
</dbReference>
<dbReference type="AlphaFoldDB" id="A0A2W4RPQ2"/>
<dbReference type="InterPro" id="IPR050695">
    <property type="entry name" value="N-acetylmuramoyl_amidase_3"/>
</dbReference>
<dbReference type="Proteomes" id="UP000249396">
    <property type="component" value="Unassembled WGS sequence"/>
</dbReference>
<comment type="caution">
    <text evidence="6">The sequence shown here is derived from an EMBL/GenBank/DDBJ whole genome shotgun (WGS) entry which is preliminary data.</text>
</comment>
<dbReference type="Gene3D" id="3.40.630.40">
    <property type="entry name" value="Zn-dependent exopeptidases"/>
    <property type="match status" value="1"/>
</dbReference>
<dbReference type="Pfam" id="PF01520">
    <property type="entry name" value="Amidase_3"/>
    <property type="match status" value="1"/>
</dbReference>
<protein>
    <recommendedName>
        <fullName evidence="2">N-acetylmuramoyl-L-alanine amidase</fullName>
        <ecNumber evidence="2">3.5.1.28</ecNumber>
    </recommendedName>
</protein>
<evidence type="ECO:0000256" key="4">
    <source>
        <dbReference type="SAM" id="SignalP"/>
    </source>
</evidence>